<accession>A4J7I4</accession>
<dbReference type="GO" id="GO:0008929">
    <property type="term" value="F:methylglyoxal synthase activity"/>
    <property type="evidence" value="ECO:0007669"/>
    <property type="project" value="UniProtKB-UniRule"/>
</dbReference>
<reference evidence="3 4" key="1">
    <citation type="submission" date="2007-03" db="EMBL/GenBank/DDBJ databases">
        <title>Complete sequence of Desulfotomaculum reducens MI-1.</title>
        <authorList>
            <consortium name="US DOE Joint Genome Institute"/>
            <person name="Copeland A."/>
            <person name="Lucas S."/>
            <person name="Lapidus A."/>
            <person name="Barry K."/>
            <person name="Detter J.C."/>
            <person name="Glavina del Rio T."/>
            <person name="Hammon N."/>
            <person name="Israni S."/>
            <person name="Dalin E."/>
            <person name="Tice H."/>
            <person name="Pitluck S."/>
            <person name="Sims D."/>
            <person name="Brettin T."/>
            <person name="Bruce D."/>
            <person name="Han C."/>
            <person name="Tapia R."/>
            <person name="Schmutz J."/>
            <person name="Larimer F."/>
            <person name="Land M."/>
            <person name="Hauser L."/>
            <person name="Kyrpides N."/>
            <person name="Kim E."/>
            <person name="Tebo B.M."/>
            <person name="Richardson P."/>
        </authorList>
    </citation>
    <scope>NUCLEOTIDE SEQUENCE [LARGE SCALE GENOMIC DNA]</scope>
    <source>
        <strain evidence="3 4">MI-1</strain>
    </source>
</reference>
<dbReference type="OrthoDB" id="9787147at2"/>
<dbReference type="PANTHER" id="PTHR30492">
    <property type="entry name" value="METHYLGLYOXAL SYNTHASE"/>
    <property type="match status" value="1"/>
</dbReference>
<evidence type="ECO:0000259" key="2">
    <source>
        <dbReference type="PROSITE" id="PS51855"/>
    </source>
</evidence>
<sequence length="139" mass="15363">MNKNILEKQIAEYVIKHKENHYRLAFSYVKNSENALDKEFQLQLSQHDLIGTGTTGSLIKEKVGLDVTCYMSGPLGGDQQIGGKIAQGEVGLVIFLRDPLTPQPHEPDINALSRICNVHNIPIATNISTAKVLLNNLNK</sequence>
<dbReference type="RefSeq" id="WP_011878835.1">
    <property type="nucleotide sequence ID" value="NC_009253.1"/>
</dbReference>
<dbReference type="Pfam" id="PF02142">
    <property type="entry name" value="MGS"/>
    <property type="match status" value="1"/>
</dbReference>
<name>A4J7I4_DESRM</name>
<dbReference type="InterPro" id="IPR004363">
    <property type="entry name" value="Methylgl_synth"/>
</dbReference>
<dbReference type="InterPro" id="IPR011607">
    <property type="entry name" value="MGS-like_dom"/>
</dbReference>
<evidence type="ECO:0000313" key="4">
    <source>
        <dbReference type="Proteomes" id="UP000001556"/>
    </source>
</evidence>
<dbReference type="InterPro" id="IPR036914">
    <property type="entry name" value="MGS-like_dom_sf"/>
</dbReference>
<feature type="binding site" evidence="1">
    <location>
        <begin position="72"/>
        <end position="73"/>
    </location>
    <ligand>
        <name>substrate</name>
    </ligand>
</feature>
<dbReference type="AlphaFoldDB" id="A4J7I4"/>
<dbReference type="STRING" id="349161.Dred_2527"/>
<dbReference type="HOGENOM" id="CLU_120420_1_0_9"/>
<comment type="function">
    <text evidence="1">Catalyzes the formation of methylglyoxal from dihydroxyacetone phosphate.</text>
</comment>
<protein>
    <recommendedName>
        <fullName evidence="1">Methylglyoxal synthase</fullName>
        <shortName evidence="1">MGS</shortName>
        <ecNumber evidence="1">4.2.3.3</ecNumber>
    </recommendedName>
</protein>
<proteinExistence type="inferred from homology"/>
<dbReference type="EMBL" id="CP000612">
    <property type="protein sequence ID" value="ABO51037.1"/>
    <property type="molecule type" value="Genomic_DNA"/>
</dbReference>
<dbReference type="NCBIfam" id="NF003559">
    <property type="entry name" value="PRK05234.1"/>
    <property type="match status" value="1"/>
</dbReference>
<dbReference type="KEGG" id="drm:Dred_2527"/>
<gene>
    <name evidence="1" type="primary">mgsA</name>
    <name evidence="3" type="ordered locus">Dred_2527</name>
</gene>
<dbReference type="SMART" id="SM00851">
    <property type="entry name" value="MGS"/>
    <property type="match status" value="1"/>
</dbReference>
<dbReference type="PROSITE" id="PS51855">
    <property type="entry name" value="MGS"/>
    <property type="match status" value="1"/>
</dbReference>
<feature type="binding site" evidence="1">
    <location>
        <begin position="52"/>
        <end position="55"/>
    </location>
    <ligand>
        <name>substrate</name>
    </ligand>
</feature>
<organism evidence="3 4">
    <name type="scientific">Desulforamulus reducens (strain ATCC BAA-1160 / DSM 100696 / MI-1)</name>
    <name type="common">Desulfotomaculum reducens</name>
    <dbReference type="NCBI Taxonomy" id="349161"/>
    <lineage>
        <taxon>Bacteria</taxon>
        <taxon>Bacillati</taxon>
        <taxon>Bacillota</taxon>
        <taxon>Clostridia</taxon>
        <taxon>Eubacteriales</taxon>
        <taxon>Peptococcaceae</taxon>
        <taxon>Desulforamulus</taxon>
    </lineage>
</organism>
<comment type="caution">
    <text evidence="1">Lacks conserved residue(s) required for the propagation of feature annotation.</text>
</comment>
<dbReference type="HAMAP" id="MF_00549">
    <property type="entry name" value="Methylglyoxal_synth"/>
    <property type="match status" value="1"/>
</dbReference>
<dbReference type="PANTHER" id="PTHR30492:SF0">
    <property type="entry name" value="METHYLGLYOXAL SYNTHASE"/>
    <property type="match status" value="1"/>
</dbReference>
<dbReference type="CDD" id="cd01422">
    <property type="entry name" value="MGS"/>
    <property type="match status" value="1"/>
</dbReference>
<dbReference type="Gene3D" id="3.40.50.1380">
    <property type="entry name" value="Methylglyoxal synthase-like domain"/>
    <property type="match status" value="1"/>
</dbReference>
<dbReference type="InterPro" id="IPR018148">
    <property type="entry name" value="Methylglyoxal_synth_AS"/>
</dbReference>
<evidence type="ECO:0000313" key="3">
    <source>
        <dbReference type="EMBL" id="ABO51037.1"/>
    </source>
</evidence>
<dbReference type="Proteomes" id="UP000001556">
    <property type="component" value="Chromosome"/>
</dbReference>
<dbReference type="EC" id="4.2.3.3" evidence="1"/>
<dbReference type="GO" id="GO:0019242">
    <property type="term" value="P:methylglyoxal biosynthetic process"/>
    <property type="evidence" value="ECO:0007669"/>
    <property type="project" value="UniProtKB-UniRule"/>
</dbReference>
<feature type="binding site" evidence="1">
    <location>
        <position position="105"/>
    </location>
    <ligand>
        <name>substrate</name>
    </ligand>
</feature>
<dbReference type="eggNOG" id="COG1803">
    <property type="taxonomic scope" value="Bacteria"/>
</dbReference>
<feature type="domain" description="MGS-like" evidence="2">
    <location>
        <begin position="13"/>
        <end position="139"/>
    </location>
</feature>
<comment type="catalytic activity">
    <reaction evidence="1">
        <text>dihydroxyacetone phosphate = methylglyoxal + phosphate</text>
        <dbReference type="Rhea" id="RHEA:17937"/>
        <dbReference type="ChEBI" id="CHEBI:17158"/>
        <dbReference type="ChEBI" id="CHEBI:43474"/>
        <dbReference type="ChEBI" id="CHEBI:57642"/>
        <dbReference type="EC" id="4.2.3.3"/>
    </reaction>
</comment>
<evidence type="ECO:0000256" key="1">
    <source>
        <dbReference type="HAMAP-Rule" id="MF_00549"/>
    </source>
</evidence>
<dbReference type="GO" id="GO:0005829">
    <property type="term" value="C:cytosol"/>
    <property type="evidence" value="ECO:0007669"/>
    <property type="project" value="TreeGrafter"/>
</dbReference>
<feature type="active site" description="Proton donor/acceptor" evidence="1">
    <location>
        <position position="78"/>
    </location>
</feature>
<comment type="similarity">
    <text evidence="1">Belongs to the methylglyoxal synthase family.</text>
</comment>
<dbReference type="SUPFAM" id="SSF52335">
    <property type="entry name" value="Methylglyoxal synthase-like"/>
    <property type="match status" value="1"/>
</dbReference>
<keyword evidence="1 3" id="KW-0456">Lyase</keyword>
<keyword evidence="4" id="KW-1185">Reference proteome</keyword>
<dbReference type="PROSITE" id="PS01335">
    <property type="entry name" value="METHYLGLYOXAL_SYNTH"/>
    <property type="match status" value="1"/>
</dbReference>